<dbReference type="Pfam" id="PF00353">
    <property type="entry name" value="HemolysinCabind"/>
    <property type="match status" value="1"/>
</dbReference>
<dbReference type="EMBL" id="JAMD01000001">
    <property type="protein sequence ID" value="KEJ97819.1"/>
    <property type="molecule type" value="Genomic_DNA"/>
</dbReference>
<accession>A0A073J765</accession>
<protein>
    <submittedName>
        <fullName evidence="3">Uncharacterized protein</fullName>
    </submittedName>
</protein>
<dbReference type="InterPro" id="IPR050557">
    <property type="entry name" value="RTX_toxin/Mannuronan_C5-epim"/>
</dbReference>
<dbReference type="InterPro" id="IPR018511">
    <property type="entry name" value="Hemolysin-typ_Ca-bd_CS"/>
</dbReference>
<dbReference type="PRINTS" id="PR00313">
    <property type="entry name" value="CABNDNGRPT"/>
</dbReference>
<dbReference type="Gene3D" id="2.150.10.10">
    <property type="entry name" value="Serralysin-like metalloprotease, C-terminal"/>
    <property type="match status" value="1"/>
</dbReference>
<dbReference type="SUPFAM" id="SSF51120">
    <property type="entry name" value="beta-Roll"/>
    <property type="match status" value="1"/>
</dbReference>
<dbReference type="RefSeq" id="WP_051693841.1">
    <property type="nucleotide sequence ID" value="NZ_CP054599.1"/>
</dbReference>
<dbReference type="InterPro" id="IPR011049">
    <property type="entry name" value="Serralysin-like_metalloprot_C"/>
</dbReference>
<dbReference type="PANTHER" id="PTHR38340:SF1">
    <property type="entry name" value="S-LAYER PROTEIN"/>
    <property type="match status" value="1"/>
</dbReference>
<dbReference type="PANTHER" id="PTHR38340">
    <property type="entry name" value="S-LAYER PROTEIN"/>
    <property type="match status" value="1"/>
</dbReference>
<dbReference type="Proteomes" id="UP000027746">
    <property type="component" value="Unassembled WGS sequence"/>
</dbReference>
<dbReference type="PROSITE" id="PS00330">
    <property type="entry name" value="HEMOLYSIN_CALCIUM"/>
    <property type="match status" value="1"/>
</dbReference>
<evidence type="ECO:0000256" key="1">
    <source>
        <dbReference type="ARBA" id="ARBA00004613"/>
    </source>
</evidence>
<dbReference type="AlphaFoldDB" id="A0A073J765"/>
<name>A0A073J765_9RHOB</name>
<dbReference type="OrthoDB" id="9809583at2"/>
<proteinExistence type="predicted"/>
<comment type="caution">
    <text evidence="3">The sequence shown here is derived from an EMBL/GenBank/DDBJ whole genome shotgun (WGS) entry which is preliminary data.</text>
</comment>
<dbReference type="GO" id="GO:0005576">
    <property type="term" value="C:extracellular region"/>
    <property type="evidence" value="ECO:0007669"/>
    <property type="project" value="UniProtKB-SubCell"/>
</dbReference>
<keyword evidence="4" id="KW-1185">Reference proteome</keyword>
<organism evidence="3 4">
    <name type="scientific">Pseudosulfitobacter pseudonitzschiae</name>
    <dbReference type="NCBI Taxonomy" id="1402135"/>
    <lineage>
        <taxon>Bacteria</taxon>
        <taxon>Pseudomonadati</taxon>
        <taxon>Pseudomonadota</taxon>
        <taxon>Alphaproteobacteria</taxon>
        <taxon>Rhodobacterales</taxon>
        <taxon>Roseobacteraceae</taxon>
        <taxon>Pseudosulfitobacter</taxon>
    </lineage>
</organism>
<comment type="subcellular location">
    <subcellularLocation>
        <location evidence="1">Secreted</location>
    </subcellularLocation>
</comment>
<sequence length="444" mass="46585">MPITTLRLDASFEGTILETSDAWFDETDTLVSMDDFVGQTVDIILDAPPSVPLQANQVFNNVVINSITSNGAQYLSGDSRDDLYRVVDGGVIGNGNGDRIFFDYGAFGSTGTINFDGLVRFSSIEFDNEEFAGLEETPLFLSFMQSDAVDRSISISSSSVYADVMTDEYSQLDMIYSSVIGGHTLTVNGGLLTGVFYLQGQIFLNGEDAWVNRAGSSTVTNATNDATALTVQGDNTANTITDNTTLSITGRIDMGSGFDSVTLNGAVNGDIALGGGADTLVLTGSYIGNITGGKGDDIVDMSLSKSKDVRATLGNGDDVFLGGSGDETILGSGGNDTISGGAGRDIIVGGKGADVFVFVAGDSDPSARDQIRDFRRPQGDLIDMSGIEGAFFNDAGSFSGTAGEIIAVSKYILVDVDGDGFSDLEIDMRKNHLLTEADFILDIA</sequence>
<keyword evidence="2" id="KW-0964">Secreted</keyword>
<dbReference type="GeneID" id="68870366"/>
<evidence type="ECO:0000313" key="3">
    <source>
        <dbReference type="EMBL" id="KEJ97819.1"/>
    </source>
</evidence>
<reference evidence="3 4" key="1">
    <citation type="submission" date="2014-01" db="EMBL/GenBank/DDBJ databases">
        <title>Sulfitobacter sp. H3 (MCCC 1A00686) Genome Sequencing.</title>
        <authorList>
            <person name="Lai Q."/>
            <person name="Hong Z."/>
        </authorList>
    </citation>
    <scope>NUCLEOTIDE SEQUENCE [LARGE SCALE GENOMIC DNA]</scope>
    <source>
        <strain evidence="3 4">H3</strain>
    </source>
</reference>
<dbReference type="GO" id="GO:0005509">
    <property type="term" value="F:calcium ion binding"/>
    <property type="evidence" value="ECO:0007669"/>
    <property type="project" value="InterPro"/>
</dbReference>
<gene>
    <name evidence="3" type="ORF">SUH3_02215</name>
</gene>
<evidence type="ECO:0000256" key="2">
    <source>
        <dbReference type="ARBA" id="ARBA00022525"/>
    </source>
</evidence>
<dbReference type="InterPro" id="IPR001343">
    <property type="entry name" value="Hemolysn_Ca-bd"/>
</dbReference>
<evidence type="ECO:0000313" key="4">
    <source>
        <dbReference type="Proteomes" id="UP000027746"/>
    </source>
</evidence>